<evidence type="ECO:0000313" key="2">
    <source>
        <dbReference type="Proteomes" id="UP001385951"/>
    </source>
</evidence>
<dbReference type="EMBL" id="JASBNA010000011">
    <property type="protein sequence ID" value="KAK7688119.1"/>
    <property type="molecule type" value="Genomic_DNA"/>
</dbReference>
<reference evidence="1 2" key="1">
    <citation type="submission" date="2022-09" db="EMBL/GenBank/DDBJ databases">
        <authorList>
            <person name="Palmer J.M."/>
        </authorList>
    </citation>
    <scope>NUCLEOTIDE SEQUENCE [LARGE SCALE GENOMIC DNA]</scope>
    <source>
        <strain evidence="1 2">DSM 7382</strain>
    </source>
</reference>
<protein>
    <submittedName>
        <fullName evidence="1">Uncharacterized protein</fullName>
    </submittedName>
</protein>
<gene>
    <name evidence="1" type="ORF">QCA50_008489</name>
</gene>
<comment type="caution">
    <text evidence="1">The sequence shown here is derived from an EMBL/GenBank/DDBJ whole genome shotgun (WGS) entry which is preliminary data.</text>
</comment>
<proteinExistence type="predicted"/>
<evidence type="ECO:0000313" key="1">
    <source>
        <dbReference type="EMBL" id="KAK7688119.1"/>
    </source>
</evidence>
<dbReference type="Proteomes" id="UP001385951">
    <property type="component" value="Unassembled WGS sequence"/>
</dbReference>
<keyword evidence="2" id="KW-1185">Reference proteome</keyword>
<dbReference type="AlphaFoldDB" id="A0AAW0GDB7"/>
<name>A0AAW0GDB7_9APHY</name>
<sequence>MEDTVTSEHHFLVVVFESTQWLLKAFIDDSNFFAYSEEPGFEEHQSIAQFKRERDSYAHFRHYKIADGLSKEQIFDLAEKFDCWKNRKDAPYELPVLGILTEYFPDAAFPSISNVNFALAESAMRGLCNIHGCYVLHNDPATRNCLVVSEDRVVWVDFDRSCTPGDPDVTGPIPARSSYWSEFLRVWVLIYNTMLPGKYLGKSTWQW</sequence>
<dbReference type="InterPro" id="IPR011009">
    <property type="entry name" value="Kinase-like_dom_sf"/>
</dbReference>
<organism evidence="1 2">
    <name type="scientific">Cerrena zonata</name>
    <dbReference type="NCBI Taxonomy" id="2478898"/>
    <lineage>
        <taxon>Eukaryota</taxon>
        <taxon>Fungi</taxon>
        <taxon>Dikarya</taxon>
        <taxon>Basidiomycota</taxon>
        <taxon>Agaricomycotina</taxon>
        <taxon>Agaricomycetes</taxon>
        <taxon>Polyporales</taxon>
        <taxon>Cerrenaceae</taxon>
        <taxon>Cerrena</taxon>
    </lineage>
</organism>
<accession>A0AAW0GDB7</accession>
<dbReference type="SUPFAM" id="SSF56112">
    <property type="entry name" value="Protein kinase-like (PK-like)"/>
    <property type="match status" value="1"/>
</dbReference>